<dbReference type="CDD" id="cd00093">
    <property type="entry name" value="HTH_XRE"/>
    <property type="match status" value="1"/>
</dbReference>
<dbReference type="AlphaFoldDB" id="A0A556PPE0"/>
<dbReference type="Gene3D" id="1.25.40.10">
    <property type="entry name" value="Tetratricopeptide repeat domain"/>
    <property type="match status" value="1"/>
</dbReference>
<dbReference type="InterPro" id="IPR011990">
    <property type="entry name" value="TPR-like_helical_dom_sf"/>
</dbReference>
<feature type="domain" description="HTH cro/C1-type" evidence="1">
    <location>
        <begin position="10"/>
        <end position="63"/>
    </location>
</feature>
<dbReference type="SUPFAM" id="SSF48452">
    <property type="entry name" value="TPR-like"/>
    <property type="match status" value="1"/>
</dbReference>
<dbReference type="InterPro" id="IPR053163">
    <property type="entry name" value="HTH-type_regulator_Rgg"/>
</dbReference>
<dbReference type="InterPro" id="IPR001387">
    <property type="entry name" value="Cro/C1-type_HTH"/>
</dbReference>
<reference evidence="2 3" key="1">
    <citation type="submission" date="2019-07" db="EMBL/GenBank/DDBJ databases">
        <title>Allobacillus sp. nov. SKP isolated from shrimp paste of Euphausiacea.</title>
        <authorList>
            <person name="Kanchanasin P."/>
            <person name="Tanasupawat S."/>
            <person name="Shi W."/>
            <person name="Wu L."/>
            <person name="Ma J."/>
        </authorList>
    </citation>
    <scope>NUCLEOTIDE SEQUENCE [LARGE SCALE GENOMIC DNA]</scope>
    <source>
        <strain evidence="2 3">SKP4-8</strain>
    </source>
</reference>
<dbReference type="Proteomes" id="UP000316425">
    <property type="component" value="Unassembled WGS sequence"/>
</dbReference>
<dbReference type="PANTHER" id="PTHR37038:SF14">
    <property type="entry name" value="TRANSCRIPTIONAL ACTIVATOR"/>
    <property type="match status" value="1"/>
</dbReference>
<gene>
    <name evidence="2" type="ORF">FPQ13_05190</name>
</gene>
<keyword evidence="3" id="KW-1185">Reference proteome</keyword>
<dbReference type="Pfam" id="PF01381">
    <property type="entry name" value="HTH_3"/>
    <property type="match status" value="1"/>
</dbReference>
<dbReference type="Pfam" id="PF18768">
    <property type="entry name" value="RNPP_C"/>
    <property type="match status" value="1"/>
</dbReference>
<evidence type="ECO:0000313" key="3">
    <source>
        <dbReference type="Proteomes" id="UP000316425"/>
    </source>
</evidence>
<dbReference type="SUPFAM" id="SSF47413">
    <property type="entry name" value="lambda repressor-like DNA-binding domains"/>
    <property type="match status" value="1"/>
</dbReference>
<protein>
    <submittedName>
        <fullName evidence="2">Helix-turn-helix transcriptional regulator</fullName>
    </submittedName>
</protein>
<dbReference type="InterPro" id="IPR041315">
    <property type="entry name" value="PlcR_TPR"/>
</dbReference>
<dbReference type="EMBL" id="VMHE01000005">
    <property type="protein sequence ID" value="TSJ66262.1"/>
    <property type="molecule type" value="Genomic_DNA"/>
</dbReference>
<accession>A0A556PPE0</accession>
<sequence length="301" mass="35455">MYWYKIGEILKEKRKELLMTQGELSEGICSQAQISKLENGEEIPSSITLYMLAQRLGVDSDYFFKRIESERIDYIEDVTEQIRSLVRERDYINILEIIEDQFNTPLLENVDFRQFLIWHKGVSVYYVHNNKEQALNLMVQALNLRRNNNHKFLNERELEIMNSIAILFNEDKNYSLSLRVFKQALSRIKLIPKIKDFTILIRLLYGASKSAMSLGKIEEALEFSERGLKVCSQYETLYLLGEHCYQKARCLKRLNDKKAEYYYEKAINTFTLEGKKQFANVVNEAFIEYKTELEKTGGVNK</sequence>
<evidence type="ECO:0000259" key="1">
    <source>
        <dbReference type="PROSITE" id="PS50943"/>
    </source>
</evidence>
<proteinExistence type="predicted"/>
<dbReference type="OrthoDB" id="1150409at2"/>
<dbReference type="InterPro" id="IPR010982">
    <property type="entry name" value="Lambda_DNA-bd_dom_sf"/>
</dbReference>
<comment type="caution">
    <text evidence="2">The sequence shown here is derived from an EMBL/GenBank/DDBJ whole genome shotgun (WGS) entry which is preliminary data.</text>
</comment>
<dbReference type="PROSITE" id="PS50943">
    <property type="entry name" value="HTH_CROC1"/>
    <property type="match status" value="1"/>
</dbReference>
<name>A0A556PPE0_9BACI</name>
<dbReference type="GO" id="GO:0003677">
    <property type="term" value="F:DNA binding"/>
    <property type="evidence" value="ECO:0007669"/>
    <property type="project" value="InterPro"/>
</dbReference>
<organism evidence="2 3">
    <name type="scientific">Allobacillus salarius</name>
    <dbReference type="NCBI Taxonomy" id="1955272"/>
    <lineage>
        <taxon>Bacteria</taxon>
        <taxon>Bacillati</taxon>
        <taxon>Bacillota</taxon>
        <taxon>Bacilli</taxon>
        <taxon>Bacillales</taxon>
        <taxon>Bacillaceae</taxon>
        <taxon>Allobacillus</taxon>
    </lineage>
</organism>
<dbReference type="PANTHER" id="PTHR37038">
    <property type="entry name" value="TRANSCRIPTIONAL REGULATOR-RELATED"/>
    <property type="match status" value="1"/>
</dbReference>
<dbReference type="RefSeq" id="WP_144088261.1">
    <property type="nucleotide sequence ID" value="NZ_VMHE01000005.1"/>
</dbReference>
<evidence type="ECO:0000313" key="2">
    <source>
        <dbReference type="EMBL" id="TSJ66262.1"/>
    </source>
</evidence>
<dbReference type="SMART" id="SM00530">
    <property type="entry name" value="HTH_XRE"/>
    <property type="match status" value="1"/>
</dbReference>